<proteinExistence type="predicted"/>
<dbReference type="Proteomes" id="UP000309997">
    <property type="component" value="Unassembled WGS sequence"/>
</dbReference>
<protein>
    <submittedName>
        <fullName evidence="1">Uncharacterized protein</fullName>
    </submittedName>
</protein>
<evidence type="ECO:0000313" key="2">
    <source>
        <dbReference type="Proteomes" id="UP000309997"/>
    </source>
</evidence>
<keyword evidence="2" id="KW-1185">Reference proteome</keyword>
<comment type="caution">
    <text evidence="1">The sequence shown here is derived from an EMBL/GenBank/DDBJ whole genome shotgun (WGS) entry which is preliminary data.</text>
</comment>
<sequence length="117" mass="12953">MDAIRRAPAQSLMEVRALCHLGTYYPHQLDKNLRLSPALKTDEEFLSVNLAHCKCRSSSSVESFGAASSFHAQNPLPFEVVHGCFTLNTLDPFTMLIDVKIIVPIGFVSTMELSPCQ</sequence>
<name>A0ACC4AQ14_POPAL</name>
<accession>A0ACC4AQ14</accession>
<reference evidence="1 2" key="1">
    <citation type="journal article" date="2024" name="Plant Biotechnol. J.">
        <title>Genome and CRISPR/Cas9 system of a widespread forest tree (Populus alba) in the world.</title>
        <authorList>
            <person name="Liu Y.J."/>
            <person name="Jiang P.F."/>
            <person name="Han X.M."/>
            <person name="Li X.Y."/>
            <person name="Wang H.M."/>
            <person name="Wang Y.J."/>
            <person name="Wang X.X."/>
            <person name="Zeng Q.Y."/>
        </authorList>
    </citation>
    <scope>NUCLEOTIDE SEQUENCE [LARGE SCALE GENOMIC DNA]</scope>
    <source>
        <strain evidence="2">cv. PAL-ZL1</strain>
    </source>
</reference>
<gene>
    <name evidence="1" type="ORF">D5086_030692</name>
</gene>
<evidence type="ECO:0000313" key="1">
    <source>
        <dbReference type="EMBL" id="KAL3568041.1"/>
    </source>
</evidence>
<organism evidence="1 2">
    <name type="scientific">Populus alba</name>
    <name type="common">White poplar</name>
    <dbReference type="NCBI Taxonomy" id="43335"/>
    <lineage>
        <taxon>Eukaryota</taxon>
        <taxon>Viridiplantae</taxon>
        <taxon>Streptophyta</taxon>
        <taxon>Embryophyta</taxon>
        <taxon>Tracheophyta</taxon>
        <taxon>Spermatophyta</taxon>
        <taxon>Magnoliopsida</taxon>
        <taxon>eudicotyledons</taxon>
        <taxon>Gunneridae</taxon>
        <taxon>Pentapetalae</taxon>
        <taxon>rosids</taxon>
        <taxon>fabids</taxon>
        <taxon>Malpighiales</taxon>
        <taxon>Salicaceae</taxon>
        <taxon>Saliceae</taxon>
        <taxon>Populus</taxon>
    </lineage>
</organism>
<dbReference type="EMBL" id="RCHU02000017">
    <property type="protein sequence ID" value="KAL3568041.1"/>
    <property type="molecule type" value="Genomic_DNA"/>
</dbReference>